<sequence>MSKDKILKQKVYHNGTSMVVLNAGDRHTVPEDRRQSFIDEGIIAGKTSDELAREAAEHAAAEQDGDDASLFTAKHIAGGLYEITGPGLEQPERVKGKTETEVRIAELVEAHKAAAASAADGAGAPPV</sequence>
<reference evidence="1 2" key="1">
    <citation type="submission" date="2018-05" db="EMBL/GenBank/DDBJ databases">
        <title>Complete Genome Sequence of the Nonylphenol-Degrading Bacterium Sphingobium amiense DSM 16289T.</title>
        <authorList>
            <person name="Ootsuka M."/>
            <person name="Nishizawa T."/>
            <person name="Ohta H."/>
        </authorList>
    </citation>
    <scope>NUCLEOTIDE SEQUENCE [LARGE SCALE GENOMIC DNA]</scope>
    <source>
        <strain evidence="1 2">DSM 16289</strain>
    </source>
</reference>
<evidence type="ECO:0000313" key="1">
    <source>
        <dbReference type="EMBL" id="BBD98045.1"/>
    </source>
</evidence>
<dbReference type="KEGG" id="sami:SAMIE_1015460"/>
<dbReference type="Proteomes" id="UP000279959">
    <property type="component" value="Chromosome"/>
</dbReference>
<dbReference type="EMBL" id="AP018664">
    <property type="protein sequence ID" value="BBD98045.1"/>
    <property type="molecule type" value="Genomic_DNA"/>
</dbReference>
<name>A0A494WC01_9SPHN</name>
<organism evidence="1 2">
    <name type="scientific">Sphingobium amiense</name>
    <dbReference type="NCBI Taxonomy" id="135719"/>
    <lineage>
        <taxon>Bacteria</taxon>
        <taxon>Pseudomonadati</taxon>
        <taxon>Pseudomonadota</taxon>
        <taxon>Alphaproteobacteria</taxon>
        <taxon>Sphingomonadales</taxon>
        <taxon>Sphingomonadaceae</taxon>
        <taxon>Sphingobium</taxon>
    </lineage>
</organism>
<gene>
    <name evidence="1" type="ORF">SAMIE_1015460</name>
</gene>
<keyword evidence="2" id="KW-1185">Reference proteome</keyword>
<accession>A0A494WC01</accession>
<dbReference type="RefSeq" id="WP_066700079.1">
    <property type="nucleotide sequence ID" value="NZ_AP018664.1"/>
</dbReference>
<dbReference type="AlphaFoldDB" id="A0A494WC01"/>
<evidence type="ECO:0000313" key="2">
    <source>
        <dbReference type="Proteomes" id="UP000279959"/>
    </source>
</evidence>
<proteinExistence type="predicted"/>
<protein>
    <submittedName>
        <fullName evidence="1">Uncharacterized protein</fullName>
    </submittedName>
</protein>